<feature type="non-terminal residue" evidence="2">
    <location>
        <position position="1"/>
    </location>
</feature>
<evidence type="ECO:0000313" key="2">
    <source>
        <dbReference type="EMBL" id="KYN27103.1"/>
    </source>
</evidence>
<dbReference type="AlphaFoldDB" id="A0A195EFT5"/>
<dbReference type="Proteomes" id="UP000078492">
    <property type="component" value="Unassembled WGS sequence"/>
</dbReference>
<accession>A0A195EFT5</accession>
<evidence type="ECO:0000256" key="1">
    <source>
        <dbReference type="SAM" id="MobiDB-lite"/>
    </source>
</evidence>
<protein>
    <submittedName>
        <fullName evidence="2">Uncharacterized protein</fullName>
    </submittedName>
</protein>
<gene>
    <name evidence="2" type="ORF">ALC57_03446</name>
</gene>
<dbReference type="EMBL" id="KQ978957">
    <property type="protein sequence ID" value="KYN27103.1"/>
    <property type="molecule type" value="Genomic_DNA"/>
</dbReference>
<organism evidence="2 3">
    <name type="scientific">Trachymyrmex cornetzi</name>
    <dbReference type="NCBI Taxonomy" id="471704"/>
    <lineage>
        <taxon>Eukaryota</taxon>
        <taxon>Metazoa</taxon>
        <taxon>Ecdysozoa</taxon>
        <taxon>Arthropoda</taxon>
        <taxon>Hexapoda</taxon>
        <taxon>Insecta</taxon>
        <taxon>Pterygota</taxon>
        <taxon>Neoptera</taxon>
        <taxon>Endopterygota</taxon>
        <taxon>Hymenoptera</taxon>
        <taxon>Apocrita</taxon>
        <taxon>Aculeata</taxon>
        <taxon>Formicoidea</taxon>
        <taxon>Formicidae</taxon>
        <taxon>Myrmicinae</taxon>
        <taxon>Trachymyrmex</taxon>
    </lineage>
</organism>
<keyword evidence="3" id="KW-1185">Reference proteome</keyword>
<feature type="region of interest" description="Disordered" evidence="1">
    <location>
        <begin position="1"/>
        <end position="20"/>
    </location>
</feature>
<name>A0A195EFT5_9HYME</name>
<sequence>SDNPIIRQPPANILETEFSSPDDVYPTPVARVSTRLRGDIVLRRRRGRKGESERERTKLREVFTLSRTCTRSTINRDTRACTHYVQNSWQNTAIYSKAYASH</sequence>
<reference evidence="2 3" key="1">
    <citation type="submission" date="2015-09" db="EMBL/GenBank/DDBJ databases">
        <title>Trachymyrmex cornetzi WGS genome.</title>
        <authorList>
            <person name="Nygaard S."/>
            <person name="Hu H."/>
            <person name="Boomsma J."/>
            <person name="Zhang G."/>
        </authorList>
    </citation>
    <scope>NUCLEOTIDE SEQUENCE [LARGE SCALE GENOMIC DNA]</scope>
    <source>
        <strain evidence="2">Tcor2-1</strain>
        <tissue evidence="2">Whole body</tissue>
    </source>
</reference>
<proteinExistence type="predicted"/>
<evidence type="ECO:0000313" key="3">
    <source>
        <dbReference type="Proteomes" id="UP000078492"/>
    </source>
</evidence>